<gene>
    <name evidence="3" type="primary">LOC111111860</name>
</gene>
<feature type="transmembrane region" description="Helical" evidence="1">
    <location>
        <begin position="63"/>
        <end position="83"/>
    </location>
</feature>
<dbReference type="OrthoDB" id="2339500at2759"/>
<accession>A0A8B8BN23</accession>
<keyword evidence="2" id="KW-1185">Reference proteome</keyword>
<keyword evidence="1" id="KW-0812">Transmembrane</keyword>
<sequence>MSDFKQSGTHKRTARSLISRDNTEALLSDEKWGNVKGLPLYEEQSSSAVNEAKHPALFQIKHIYGMVLFLVIAVAVKQLPALFANIISLITEDILDCIQEKPYTADRCPKNIAEWKHRERDFKCPETNKADVYHCVLNSKGTKLVEVCAPVVNIYGRRCTAFDFSRHTIQKSSISCRDTCPEMYKSSEAYLYQSCYEQVYVTEHRNSKFPVTIYDYGFFSCSVTGAILMLLMYLLILYKYQKYPQISSSHCKRNENKDEKKASENKTKDDSQSLKDAFDILLLKIKDDVSTLTVGKELLAAAHFEEFLSKVQFISTSGDLLLNIPHNTESVEPGAIFVFNVEVLFEDNKLVVKELDNCHGTTFFDPELTNTTRVIWIESTSLHIVDAKLEVYKEYENYLTSTDILLHHKFEDSNEICKRSALQRLNFLSKVVIAIKDVVSSDYLLTVLHNVTEQEFSLENLKAVCNKINLKDVYESLSYPLEMQSLRILLNPFLREVAKSYEMKLLEDLSTYTEHEFGINLKKIFADLKLHTSADAFQELVNDVNDVVSQFLLDLVLSVKEDHPFVYSQRDHLNAKVWRDQVAVFLHEIVYTKKTAIMKEIFKRINGVCNEEQDGMRRISTLIDDFISQIAISDQQTLMNEWKMRKAIVDALPSNLTFVAGRKNDISVVKVFLKDDNINVKADIEKRANAIGIKPEFVNVTKRTDKSERLKNTTKAKKVPLSMDKNTRKHLGNIINNTGEKLMALYSNITWISIGNMPKGLHFGKPCIVLHCLDKMLVPFGEKQLPVSWEGYPVDIRESFVMLACSDGCRSLENGCSIGIPSVKVAGSVGIFVKRRFSELQVHGFLTAAHVALEKHRDLNNRNSFFSAHALNSNIHEITHPSIIDGRTITRIGRVKEAFYGQFTSKSNRIGIDAAFVETYEDTKENTEFHCATEDDLTFDGETVVTKTGRTTGTSFGVLCYDTCVFRTNDPEVRGKYYSFPNCYGIIDQDDNHPFFERGDSGSGVYLSQQNKKTNKVLGIGIGIASDTDGSDVTFVCNISEIVRAFNIVIPAEQH</sequence>
<dbReference type="Proteomes" id="UP000694844">
    <property type="component" value="Chromosome 9"/>
</dbReference>
<feature type="transmembrane region" description="Helical" evidence="1">
    <location>
        <begin position="216"/>
        <end position="238"/>
    </location>
</feature>
<evidence type="ECO:0000256" key="1">
    <source>
        <dbReference type="SAM" id="Phobius"/>
    </source>
</evidence>
<keyword evidence="1" id="KW-0472">Membrane</keyword>
<name>A0A8B8BN23_CRAVI</name>
<proteinExistence type="predicted"/>
<reference evidence="3" key="1">
    <citation type="submission" date="2025-08" db="UniProtKB">
        <authorList>
            <consortium name="RefSeq"/>
        </authorList>
    </citation>
    <scope>IDENTIFICATION</scope>
    <source>
        <tissue evidence="3">Whole sample</tissue>
    </source>
</reference>
<protein>
    <submittedName>
        <fullName evidence="3">Uncharacterized protein LOC111111860 isoform X2</fullName>
    </submittedName>
</protein>
<organism evidence="2 3">
    <name type="scientific">Crassostrea virginica</name>
    <name type="common">Eastern oyster</name>
    <dbReference type="NCBI Taxonomy" id="6565"/>
    <lineage>
        <taxon>Eukaryota</taxon>
        <taxon>Metazoa</taxon>
        <taxon>Spiralia</taxon>
        <taxon>Lophotrochozoa</taxon>
        <taxon>Mollusca</taxon>
        <taxon>Bivalvia</taxon>
        <taxon>Autobranchia</taxon>
        <taxon>Pteriomorphia</taxon>
        <taxon>Ostreida</taxon>
        <taxon>Ostreoidea</taxon>
        <taxon>Ostreidae</taxon>
        <taxon>Crassostrea</taxon>
    </lineage>
</organism>
<dbReference type="SUPFAM" id="SSF50494">
    <property type="entry name" value="Trypsin-like serine proteases"/>
    <property type="match status" value="1"/>
</dbReference>
<dbReference type="AlphaFoldDB" id="A0A8B8BN23"/>
<keyword evidence="1" id="KW-1133">Transmembrane helix</keyword>
<evidence type="ECO:0000313" key="2">
    <source>
        <dbReference type="Proteomes" id="UP000694844"/>
    </source>
</evidence>
<dbReference type="RefSeq" id="XP_022304735.1">
    <property type="nucleotide sequence ID" value="XM_022449027.1"/>
</dbReference>
<dbReference type="InterPro" id="IPR009003">
    <property type="entry name" value="Peptidase_S1_PA"/>
</dbReference>
<evidence type="ECO:0000313" key="3">
    <source>
        <dbReference type="RefSeq" id="XP_022304735.1"/>
    </source>
</evidence>
<dbReference type="GeneID" id="111111860"/>